<dbReference type="Proteomes" id="UP000247498">
    <property type="component" value="Unassembled WGS sequence"/>
</dbReference>
<comment type="caution">
    <text evidence="2">The sequence shown here is derived from an EMBL/GenBank/DDBJ whole genome shotgun (WGS) entry which is preliminary data.</text>
</comment>
<dbReference type="AlphaFoldDB" id="A0A2V0NWR6"/>
<gene>
    <name evidence="2" type="ORF">Rsub_04418</name>
</gene>
<dbReference type="InParanoid" id="A0A2V0NWR6"/>
<evidence type="ECO:0000313" key="3">
    <source>
        <dbReference type="Proteomes" id="UP000247498"/>
    </source>
</evidence>
<protein>
    <submittedName>
        <fullName evidence="2">Uncharacterized protein</fullName>
    </submittedName>
</protein>
<evidence type="ECO:0000313" key="2">
    <source>
        <dbReference type="EMBL" id="GBF92071.1"/>
    </source>
</evidence>
<evidence type="ECO:0000256" key="1">
    <source>
        <dbReference type="SAM" id="MobiDB-lite"/>
    </source>
</evidence>
<accession>A0A2V0NWR6</accession>
<keyword evidence="3" id="KW-1185">Reference proteome</keyword>
<reference evidence="2 3" key="1">
    <citation type="journal article" date="2018" name="Sci. Rep.">
        <title>Raphidocelis subcapitata (=Pseudokirchneriella subcapitata) provides an insight into genome evolution and environmental adaptations in the Sphaeropleales.</title>
        <authorList>
            <person name="Suzuki S."/>
            <person name="Yamaguchi H."/>
            <person name="Nakajima N."/>
            <person name="Kawachi M."/>
        </authorList>
    </citation>
    <scope>NUCLEOTIDE SEQUENCE [LARGE SCALE GENOMIC DNA]</scope>
    <source>
        <strain evidence="2 3">NIES-35</strain>
    </source>
</reference>
<dbReference type="EMBL" id="BDRX01000029">
    <property type="protein sequence ID" value="GBF92071.1"/>
    <property type="molecule type" value="Genomic_DNA"/>
</dbReference>
<name>A0A2V0NWR6_9CHLO</name>
<proteinExistence type="predicted"/>
<feature type="region of interest" description="Disordered" evidence="1">
    <location>
        <begin position="106"/>
        <end position="126"/>
    </location>
</feature>
<sequence>MAEALQRVKARGIEAINAWLRDRGEGALRTGGGVFMWGAAAHAVYLLAVPEPLRPVVARRNARRAMRFSLAALLAVGAYDILQSSRIDGERAALAAEHRRLTRAAAELDGGGGAAASEGGRADDDG</sequence>
<organism evidence="2 3">
    <name type="scientific">Raphidocelis subcapitata</name>
    <dbReference type="NCBI Taxonomy" id="307507"/>
    <lineage>
        <taxon>Eukaryota</taxon>
        <taxon>Viridiplantae</taxon>
        <taxon>Chlorophyta</taxon>
        <taxon>core chlorophytes</taxon>
        <taxon>Chlorophyceae</taxon>
        <taxon>CS clade</taxon>
        <taxon>Sphaeropleales</taxon>
        <taxon>Selenastraceae</taxon>
        <taxon>Raphidocelis</taxon>
    </lineage>
</organism>